<dbReference type="PANTHER" id="PTHR34218:SF4">
    <property type="entry name" value="ACYL-HOMOSERINE LACTONE ACYLASE QUIP"/>
    <property type="match status" value="1"/>
</dbReference>
<dbReference type="Gene3D" id="1.10.439.10">
    <property type="entry name" value="Penicillin Amidohydrolase, domain 1"/>
    <property type="match status" value="1"/>
</dbReference>
<sequence length="886" mass="95460">MHEQDAGDSAQKTPPSHPAPARLPARLGWSRSGRWLTGIAVVLVIVLVAGATTAWVVVRKPWPQTSGELQVAGLDGPVQVVRDGAGVPHIYADSMHDLMLAQGFVHAQDRFFEMDVRRHATAGRLAELFGAGALESDLVVRTLGWREVASRELTMLQPATRGALDAYAEGVNAYLKQRSPSELALEYSLLGLTGVAYTPERWSAVDSIAWLKAMAWDLRGNLDEEIGRALTAATVGDKAVSELYPDYPYAEHPPVVEQGAVVRGKFDQGADAHGRALSRPVPGGAGAVQALAQVAEVLDGMGPLLGKGDGLGSNAWVVDGSHTTTGAPILANDPHLGTSLPGVWTQVGLHCRTVSSACPLDVSGFGFSGVPGVVIGHNAHIAWGFTNLGPDVTDLFVERISGNSYEYDGRRIPLTLRTETIEVRDADPVELTVRSTRNGPLLSDLSRLAQTSSEVELSADGLVDQVDGVAAASGTEGAGVSLAWTALEPRPTADALLALNAAEDFDEFHEALRDFAAPGQNILYADTEGHIGYQATGVVPVRGPANDGRTPAPGWRPDAVWTGTTVPYDALPRLLDPDSGIIATANQAVIDPRRYPPFLTDDWDQGYRSTRINDLLRAEEKLDVAAMSRIQLDSFSAVAQALVPYLLEIDLPGGYYSDGQKLLADWDLQQDADSAAAAYFNAVWREVLDATFSDELPEVLEPDGSDRWFRVVADLLPRAHTGWWDDVETDVVEDRDTILRAAMIAARDQLTARQSPNAEEWRWGALHELELRSQTLGESGIGIVERLFNRGGWEAAGGSSIVNATGWDARDGFEVRTAPSMRMVVPLDDLDAARWINLTGVSGHAFHPHYTDQTDLWARGETLPWAFTQEAVEKAGADVLDLQPSD</sequence>
<keyword evidence="5" id="KW-0106">Calcium</keyword>
<dbReference type="GO" id="GO:0046872">
    <property type="term" value="F:metal ion binding"/>
    <property type="evidence" value="ECO:0007669"/>
    <property type="project" value="UniProtKB-KW"/>
</dbReference>
<evidence type="ECO:0000313" key="8">
    <source>
        <dbReference type="EMBL" id="MBM9460863.1"/>
    </source>
</evidence>
<feature type="transmembrane region" description="Helical" evidence="7">
    <location>
        <begin position="35"/>
        <end position="58"/>
    </location>
</feature>
<feature type="region of interest" description="Disordered" evidence="6">
    <location>
        <begin position="1"/>
        <end position="24"/>
    </location>
</feature>
<accession>A0A938Y6A4</accession>
<feature type="active site" description="Nucleophile" evidence="4">
    <location>
        <position position="313"/>
    </location>
</feature>
<keyword evidence="2" id="KW-0378">Hydrolase</keyword>
<keyword evidence="3" id="KW-0865">Zymogen</keyword>
<dbReference type="EMBL" id="JAERTX010000012">
    <property type="protein sequence ID" value="MBM9460863.1"/>
    <property type="molecule type" value="Genomic_DNA"/>
</dbReference>
<evidence type="ECO:0000313" key="9">
    <source>
        <dbReference type="Proteomes" id="UP000663791"/>
    </source>
</evidence>
<dbReference type="InterPro" id="IPR043146">
    <property type="entry name" value="Penicillin_amidase_N_B-knob"/>
</dbReference>
<evidence type="ECO:0000256" key="2">
    <source>
        <dbReference type="ARBA" id="ARBA00022801"/>
    </source>
</evidence>
<feature type="binding site" evidence="5">
    <location>
        <position position="225"/>
    </location>
    <ligand>
        <name>Ca(2+)</name>
        <dbReference type="ChEBI" id="CHEBI:29108"/>
    </ligand>
</feature>
<evidence type="ECO:0000256" key="4">
    <source>
        <dbReference type="PIRSR" id="PIRSR001227-1"/>
    </source>
</evidence>
<gene>
    <name evidence="8" type="ORF">JK386_13240</name>
</gene>
<dbReference type="GO" id="GO:0016811">
    <property type="term" value="F:hydrolase activity, acting on carbon-nitrogen (but not peptide) bonds, in linear amides"/>
    <property type="evidence" value="ECO:0007669"/>
    <property type="project" value="InterPro"/>
</dbReference>
<keyword evidence="5" id="KW-0479">Metal-binding</keyword>
<feature type="binding site" evidence="5">
    <location>
        <position position="391"/>
    </location>
    <ligand>
        <name>Ca(2+)</name>
        <dbReference type="ChEBI" id="CHEBI:29108"/>
    </ligand>
</feature>
<dbReference type="InterPro" id="IPR002692">
    <property type="entry name" value="S45"/>
</dbReference>
<comment type="similarity">
    <text evidence="1">Belongs to the peptidase S45 family.</text>
</comment>
<keyword evidence="9" id="KW-1185">Reference proteome</keyword>
<dbReference type="InterPro" id="IPR014395">
    <property type="entry name" value="Pen/GL7ACA/AHL_acylase"/>
</dbReference>
<reference evidence="8" key="1">
    <citation type="submission" date="2021-01" db="EMBL/GenBank/DDBJ databases">
        <title>Novel species in genus Nocardioides.</title>
        <authorList>
            <person name="Zhang G."/>
        </authorList>
    </citation>
    <scope>NUCLEOTIDE SEQUENCE</scope>
    <source>
        <strain evidence="8">Zg-536</strain>
    </source>
</reference>
<dbReference type="InterPro" id="IPR043147">
    <property type="entry name" value="Penicillin_amidase_A-knob"/>
</dbReference>
<dbReference type="RefSeq" id="WP_205292178.1">
    <property type="nucleotide sequence ID" value="NZ_CP074406.1"/>
</dbReference>
<protein>
    <submittedName>
        <fullName evidence="8">Penicillin acylase family protein</fullName>
    </submittedName>
</protein>
<dbReference type="Proteomes" id="UP000663791">
    <property type="component" value="Unassembled WGS sequence"/>
</dbReference>
<dbReference type="InterPro" id="IPR029055">
    <property type="entry name" value="Ntn_hydrolases_N"/>
</dbReference>
<dbReference type="Gene3D" id="3.60.20.10">
    <property type="entry name" value="Glutamine Phosphoribosylpyrophosphate, subunit 1, domain 1"/>
    <property type="match status" value="1"/>
</dbReference>
<dbReference type="PANTHER" id="PTHR34218">
    <property type="entry name" value="PEPTIDASE S45 PENICILLIN AMIDASE"/>
    <property type="match status" value="1"/>
</dbReference>
<dbReference type="AlphaFoldDB" id="A0A938Y6A4"/>
<comment type="cofactor">
    <cofactor evidence="5">
        <name>Ca(2+)</name>
        <dbReference type="ChEBI" id="CHEBI:29108"/>
    </cofactor>
    <text evidence="5">Binds 1 Ca(2+) ion per dimer.</text>
</comment>
<dbReference type="GO" id="GO:0017000">
    <property type="term" value="P:antibiotic biosynthetic process"/>
    <property type="evidence" value="ECO:0007669"/>
    <property type="project" value="InterPro"/>
</dbReference>
<keyword evidence="7" id="KW-0472">Membrane</keyword>
<dbReference type="SUPFAM" id="SSF56235">
    <property type="entry name" value="N-terminal nucleophile aminohydrolases (Ntn hydrolases)"/>
    <property type="match status" value="1"/>
</dbReference>
<dbReference type="Pfam" id="PF01804">
    <property type="entry name" value="Penicil_amidase"/>
    <property type="match status" value="1"/>
</dbReference>
<feature type="binding site" evidence="5">
    <location>
        <position position="394"/>
    </location>
    <ligand>
        <name>Ca(2+)</name>
        <dbReference type="ChEBI" id="CHEBI:29108"/>
    </ligand>
</feature>
<dbReference type="InterPro" id="IPR023343">
    <property type="entry name" value="Penicillin_amidase_dom1"/>
</dbReference>
<keyword evidence="7" id="KW-1133">Transmembrane helix</keyword>
<dbReference type="Gene3D" id="2.30.120.10">
    <property type="match status" value="1"/>
</dbReference>
<proteinExistence type="inferred from homology"/>
<organism evidence="8 9">
    <name type="scientific">Nocardioides faecalis</name>
    <dbReference type="NCBI Taxonomy" id="2803858"/>
    <lineage>
        <taxon>Bacteria</taxon>
        <taxon>Bacillati</taxon>
        <taxon>Actinomycetota</taxon>
        <taxon>Actinomycetes</taxon>
        <taxon>Propionibacteriales</taxon>
        <taxon>Nocardioidaceae</taxon>
        <taxon>Nocardioides</taxon>
    </lineage>
</organism>
<comment type="caution">
    <text evidence="8">The sequence shown here is derived from an EMBL/GenBank/DDBJ whole genome shotgun (WGS) entry which is preliminary data.</text>
</comment>
<dbReference type="CDD" id="cd03747">
    <property type="entry name" value="Ntn_PGA_like"/>
    <property type="match status" value="1"/>
</dbReference>
<evidence type="ECO:0000256" key="3">
    <source>
        <dbReference type="ARBA" id="ARBA00023145"/>
    </source>
</evidence>
<dbReference type="PIRSF" id="PIRSF001227">
    <property type="entry name" value="Pen_acylase"/>
    <property type="match status" value="1"/>
</dbReference>
<evidence type="ECO:0000256" key="6">
    <source>
        <dbReference type="SAM" id="MobiDB-lite"/>
    </source>
</evidence>
<name>A0A938Y6A4_9ACTN</name>
<dbReference type="Gene3D" id="1.10.1400.10">
    <property type="match status" value="1"/>
</dbReference>
<evidence type="ECO:0000256" key="1">
    <source>
        <dbReference type="ARBA" id="ARBA00006586"/>
    </source>
</evidence>
<keyword evidence="7" id="KW-0812">Transmembrane</keyword>
<evidence type="ECO:0000256" key="5">
    <source>
        <dbReference type="PIRSR" id="PIRSR001227-2"/>
    </source>
</evidence>
<evidence type="ECO:0000256" key="7">
    <source>
        <dbReference type="SAM" id="Phobius"/>
    </source>
</evidence>